<dbReference type="KEGG" id="jte:ASJ30_09680"/>
<gene>
    <name evidence="9" type="ORF">ASJ30_09680</name>
</gene>
<feature type="transmembrane region" description="Helical" evidence="7">
    <location>
        <begin position="95"/>
        <end position="116"/>
    </location>
</feature>
<evidence type="ECO:0000256" key="3">
    <source>
        <dbReference type="ARBA" id="ARBA00022475"/>
    </source>
</evidence>
<dbReference type="AlphaFoldDB" id="A0A1L3MHD8"/>
<reference evidence="9 10" key="1">
    <citation type="submission" date="2015-11" db="EMBL/GenBank/DDBJ databases">
        <authorList>
            <person name="Zhang Y."/>
            <person name="Guo Z."/>
        </authorList>
    </citation>
    <scope>NUCLEOTIDE SEQUENCE [LARGE SCALE GENOMIC DNA]</scope>
    <source>
        <strain evidence="9 10">YFY001</strain>
    </source>
</reference>
<keyword evidence="3" id="KW-1003">Cell membrane</keyword>
<evidence type="ECO:0000256" key="2">
    <source>
        <dbReference type="ARBA" id="ARBA00008193"/>
    </source>
</evidence>
<comment type="similarity">
    <text evidence="2">Belongs to the UPF0126 family.</text>
</comment>
<evidence type="ECO:0000313" key="10">
    <source>
        <dbReference type="Proteomes" id="UP000182938"/>
    </source>
</evidence>
<evidence type="ECO:0000256" key="1">
    <source>
        <dbReference type="ARBA" id="ARBA00004651"/>
    </source>
</evidence>
<feature type="transmembrane region" description="Helical" evidence="7">
    <location>
        <begin position="69"/>
        <end position="88"/>
    </location>
</feature>
<dbReference type="PANTHER" id="PTHR30506:SF3">
    <property type="entry name" value="UPF0126 INNER MEMBRANE PROTEIN YADS-RELATED"/>
    <property type="match status" value="1"/>
</dbReference>
<evidence type="ECO:0000256" key="4">
    <source>
        <dbReference type="ARBA" id="ARBA00022692"/>
    </source>
</evidence>
<evidence type="ECO:0000256" key="7">
    <source>
        <dbReference type="SAM" id="Phobius"/>
    </source>
</evidence>
<dbReference type="Proteomes" id="UP000182938">
    <property type="component" value="Chromosome"/>
</dbReference>
<protein>
    <recommendedName>
        <fullName evidence="8">Glycine transporter domain-containing protein</fullName>
    </recommendedName>
</protein>
<keyword evidence="4 7" id="KW-0812">Transmembrane</keyword>
<organism evidence="9 10">
    <name type="scientific">Janibacter indicus</name>
    <dbReference type="NCBI Taxonomy" id="857417"/>
    <lineage>
        <taxon>Bacteria</taxon>
        <taxon>Bacillati</taxon>
        <taxon>Actinomycetota</taxon>
        <taxon>Actinomycetes</taxon>
        <taxon>Micrococcales</taxon>
        <taxon>Intrasporangiaceae</taxon>
        <taxon>Janibacter</taxon>
    </lineage>
</organism>
<feature type="domain" description="Glycine transporter" evidence="8">
    <location>
        <begin position="13"/>
        <end position="85"/>
    </location>
</feature>
<dbReference type="RefSeq" id="WP_072624919.1">
    <property type="nucleotide sequence ID" value="NZ_CP013290.1"/>
</dbReference>
<feature type="domain" description="Glycine transporter" evidence="8">
    <location>
        <begin position="98"/>
        <end position="172"/>
    </location>
</feature>
<dbReference type="InterPro" id="IPR005115">
    <property type="entry name" value="Gly_transporter"/>
</dbReference>
<keyword evidence="5 7" id="KW-1133">Transmembrane helix</keyword>
<evidence type="ECO:0000313" key="9">
    <source>
        <dbReference type="EMBL" id="APH01761.1"/>
    </source>
</evidence>
<keyword evidence="6 7" id="KW-0472">Membrane</keyword>
<accession>A0A1L3MHD8</accession>
<evidence type="ECO:0000256" key="6">
    <source>
        <dbReference type="ARBA" id="ARBA00023136"/>
    </source>
</evidence>
<dbReference type="Pfam" id="PF03458">
    <property type="entry name" value="Gly_transporter"/>
    <property type="match status" value="2"/>
</dbReference>
<proteinExistence type="inferred from homology"/>
<sequence length="216" mass="22883">MPDVPQIPDLIAAFDLLGLFANGLLGGAVARRHQLDPVGFSVLAIISALGGGAIRDVLLDVQPVALTDLRYLTVALVAAGIAFLVPLEGRRWRQVFPWVDAVALGTWAVVGTQKALLLDIHWLPAILLGVLTACGGGVVRDVMLGSVPAILQRSELYATAAFAGGASFVLFQLVTTDPLASLGALLIGGGVCDLARRRGWMLPTEPKWRPSQVHRR</sequence>
<feature type="transmembrane region" description="Helical" evidence="7">
    <location>
        <begin position="37"/>
        <end position="54"/>
    </location>
</feature>
<dbReference type="PANTHER" id="PTHR30506">
    <property type="entry name" value="INNER MEMBRANE PROTEIN"/>
    <property type="match status" value="1"/>
</dbReference>
<feature type="transmembrane region" description="Helical" evidence="7">
    <location>
        <begin position="122"/>
        <end position="144"/>
    </location>
</feature>
<feature type="transmembrane region" description="Helical" evidence="7">
    <location>
        <begin position="12"/>
        <end position="30"/>
    </location>
</feature>
<name>A0A1L3MHD8_9MICO</name>
<comment type="subcellular location">
    <subcellularLocation>
        <location evidence="1">Cell membrane</location>
        <topology evidence="1">Multi-pass membrane protein</topology>
    </subcellularLocation>
</comment>
<keyword evidence="10" id="KW-1185">Reference proteome</keyword>
<feature type="transmembrane region" description="Helical" evidence="7">
    <location>
        <begin position="156"/>
        <end position="173"/>
    </location>
</feature>
<evidence type="ECO:0000259" key="8">
    <source>
        <dbReference type="Pfam" id="PF03458"/>
    </source>
</evidence>
<evidence type="ECO:0000256" key="5">
    <source>
        <dbReference type="ARBA" id="ARBA00022989"/>
    </source>
</evidence>
<dbReference type="EMBL" id="CP013290">
    <property type="protein sequence ID" value="APH01761.1"/>
    <property type="molecule type" value="Genomic_DNA"/>
</dbReference>
<dbReference type="GO" id="GO:0005886">
    <property type="term" value="C:plasma membrane"/>
    <property type="evidence" value="ECO:0007669"/>
    <property type="project" value="UniProtKB-SubCell"/>
</dbReference>